<evidence type="ECO:0000256" key="2">
    <source>
        <dbReference type="SAM" id="SignalP"/>
    </source>
</evidence>
<keyword evidence="2" id="KW-0732">Signal</keyword>
<reference evidence="3 4" key="1">
    <citation type="submission" date="2018-08" db="EMBL/GenBank/DDBJ databases">
        <authorList>
            <person name="Khan S.A."/>
            <person name="Jeon C.O."/>
            <person name="Chun B.H."/>
            <person name="Jeong S.E."/>
        </authorList>
    </citation>
    <scope>NUCLEOTIDE SEQUENCE [LARGE SCALE GENOMIC DNA]</scope>
    <source>
        <strain evidence="3 4">S-16</strain>
    </source>
</reference>
<keyword evidence="4" id="KW-1185">Reference proteome</keyword>
<evidence type="ECO:0008006" key="5">
    <source>
        <dbReference type="Google" id="ProtNLM"/>
    </source>
</evidence>
<evidence type="ECO:0000313" key="4">
    <source>
        <dbReference type="Proteomes" id="UP000267464"/>
    </source>
</evidence>
<proteinExistence type="predicted"/>
<dbReference type="Proteomes" id="UP000267464">
    <property type="component" value="Unassembled WGS sequence"/>
</dbReference>
<dbReference type="AlphaFoldDB" id="A0A3N7HNZ1"/>
<accession>A0A3N7HNZ1</accession>
<reference evidence="3 4" key="2">
    <citation type="submission" date="2018-12" db="EMBL/GenBank/DDBJ databases">
        <title>Rhizobacter gummiphilus sp. nov., a rubber-degrading bacterium isolated from the soil of a botanical garden in Japan.</title>
        <authorList>
            <person name="Shunsuke S.S."/>
        </authorList>
    </citation>
    <scope>NUCLEOTIDE SEQUENCE [LARGE SCALE GENOMIC DNA]</scope>
    <source>
        <strain evidence="3 4">S-16</strain>
    </source>
</reference>
<comment type="caution">
    <text evidence="3">The sequence shown here is derived from an EMBL/GenBank/DDBJ whole genome shotgun (WGS) entry which is preliminary data.</text>
</comment>
<dbReference type="RefSeq" id="WP_124541571.1">
    <property type="nucleotide sequence ID" value="NZ_QUSW01000004.1"/>
</dbReference>
<feature type="region of interest" description="Disordered" evidence="1">
    <location>
        <begin position="198"/>
        <end position="221"/>
    </location>
</feature>
<evidence type="ECO:0000313" key="3">
    <source>
        <dbReference type="EMBL" id="RQP23840.1"/>
    </source>
</evidence>
<feature type="chain" id="PRO_5017945921" description="Chalcone isomerase domain-containing protein" evidence="2">
    <location>
        <begin position="25"/>
        <end position="221"/>
    </location>
</feature>
<name>A0A3N7HNZ1_9BURK</name>
<dbReference type="EMBL" id="QUSW01000004">
    <property type="protein sequence ID" value="RQP23840.1"/>
    <property type="molecule type" value="Genomic_DNA"/>
</dbReference>
<dbReference type="OrthoDB" id="5986339at2"/>
<protein>
    <recommendedName>
        <fullName evidence="5">Chalcone isomerase domain-containing protein</fullName>
    </recommendedName>
</protein>
<gene>
    <name evidence="3" type="ORF">DZC73_17145</name>
</gene>
<feature type="signal peptide" evidence="2">
    <location>
        <begin position="1"/>
        <end position="24"/>
    </location>
</feature>
<sequence>MNVIARWLTAGLLSLCALSATASAAIDPNLLLEDLKQQKLSKDDFRLAIWMPAEFFIASNGNSSDDQKRQLSRLLDGYVLFMVLDAQLSPMATVTPTPRAELLQKTNLVINGAAPLSPLKDTELKQDFKTFREIMRPVLKNMAGPTGDAMELLVFKLPAGGPKVIQPTVEGRLKLTVNGHVHAWRLPLGSLLPPMMDPENGDSFPGNYKFSPFSGKPLQPQ</sequence>
<evidence type="ECO:0000256" key="1">
    <source>
        <dbReference type="SAM" id="MobiDB-lite"/>
    </source>
</evidence>
<organism evidence="3 4">
    <name type="scientific">Piscinibacter terrae</name>
    <dbReference type="NCBI Taxonomy" id="2496871"/>
    <lineage>
        <taxon>Bacteria</taxon>
        <taxon>Pseudomonadati</taxon>
        <taxon>Pseudomonadota</taxon>
        <taxon>Betaproteobacteria</taxon>
        <taxon>Burkholderiales</taxon>
        <taxon>Sphaerotilaceae</taxon>
        <taxon>Piscinibacter</taxon>
    </lineage>
</organism>